<evidence type="ECO:0000313" key="3">
    <source>
        <dbReference type="Proteomes" id="UP000297527"/>
    </source>
</evidence>
<protein>
    <submittedName>
        <fullName evidence="2">Uncharacterized protein</fullName>
    </submittedName>
</protein>
<dbReference type="EMBL" id="PQXN01000062">
    <property type="protein sequence ID" value="TGO57762.1"/>
    <property type="molecule type" value="Genomic_DNA"/>
</dbReference>
<sequence length="391" mass="42283">MINPEWSNFARKDHYNSIYKTSTTSTGVNLSTTSGLPRIITTAETTGSSSTSCSETTSSGVSTGLSKSDDSLQTTNNLVAPSSKTSLSAIPTSISTYESPSPSTNIKSTTFVSSTSSSTSSSPESSKTSISSVSQSSDSIYVAISPTSIPKQTCNSGSNKFMARDDMMNQIGLFCQEGAKQGTQDKYSGSILRTYNQGKRYEVDLAIDWPPGIDIKHDMENYCSNNMTSIMDSCDSDAIKNQEPIKLEDRRAGGRWFHLEEFQSFSGPSDEHVIFEVHIRNITDGIGNDIPVMGSEEDGPKNITKVAGDGNPYVFNTTLPFPLVITPELDGNPPNYIQFVYRSQSWTTSVNSGMPYCSVGGWNSPGTPLGAISVRAVSLYDFGYGLIYQFV</sequence>
<dbReference type="Proteomes" id="UP000297527">
    <property type="component" value="Unassembled WGS sequence"/>
</dbReference>
<dbReference type="OrthoDB" id="1896086at2759"/>
<feature type="compositionally biased region" description="Low complexity" evidence="1">
    <location>
        <begin position="108"/>
        <end position="132"/>
    </location>
</feature>
<feature type="region of interest" description="Disordered" evidence="1">
    <location>
        <begin position="43"/>
        <end position="79"/>
    </location>
</feature>
<feature type="region of interest" description="Disordered" evidence="1">
    <location>
        <begin position="94"/>
        <end position="132"/>
    </location>
</feature>
<organism evidence="2 3">
    <name type="scientific">Botryotinia convoluta</name>
    <dbReference type="NCBI Taxonomy" id="54673"/>
    <lineage>
        <taxon>Eukaryota</taxon>
        <taxon>Fungi</taxon>
        <taxon>Dikarya</taxon>
        <taxon>Ascomycota</taxon>
        <taxon>Pezizomycotina</taxon>
        <taxon>Leotiomycetes</taxon>
        <taxon>Helotiales</taxon>
        <taxon>Sclerotiniaceae</taxon>
        <taxon>Botryotinia</taxon>
    </lineage>
</organism>
<evidence type="ECO:0000313" key="2">
    <source>
        <dbReference type="EMBL" id="TGO57762.1"/>
    </source>
</evidence>
<name>A0A4Z1IDW5_9HELO</name>
<comment type="caution">
    <text evidence="2">The sequence shown here is derived from an EMBL/GenBank/DDBJ whole genome shotgun (WGS) entry which is preliminary data.</text>
</comment>
<keyword evidence="3" id="KW-1185">Reference proteome</keyword>
<feature type="compositionally biased region" description="Polar residues" evidence="1">
    <location>
        <begin position="94"/>
        <end position="107"/>
    </location>
</feature>
<accession>A0A4Z1IDW5</accession>
<gene>
    <name evidence="2" type="ORF">BCON_0062g00320</name>
</gene>
<proteinExistence type="predicted"/>
<feature type="compositionally biased region" description="Low complexity" evidence="1">
    <location>
        <begin position="43"/>
        <end position="66"/>
    </location>
</feature>
<dbReference type="Pfam" id="PF18647">
    <property type="entry name" value="Fungal_lectin_2"/>
    <property type="match status" value="1"/>
</dbReference>
<evidence type="ECO:0000256" key="1">
    <source>
        <dbReference type="SAM" id="MobiDB-lite"/>
    </source>
</evidence>
<dbReference type="AlphaFoldDB" id="A0A4Z1IDW5"/>
<reference evidence="2 3" key="1">
    <citation type="submission" date="2017-12" db="EMBL/GenBank/DDBJ databases">
        <title>Comparative genomics of Botrytis spp.</title>
        <authorList>
            <person name="Valero-Jimenez C.A."/>
            <person name="Tapia P."/>
            <person name="Veloso J."/>
            <person name="Silva-Moreno E."/>
            <person name="Staats M."/>
            <person name="Valdes J.H."/>
            <person name="Van Kan J.A.L."/>
        </authorList>
    </citation>
    <scope>NUCLEOTIDE SEQUENCE [LARGE SCALE GENOMIC DNA]</scope>
    <source>
        <strain evidence="2 3">MUCL11595</strain>
    </source>
</reference>